<protein>
    <submittedName>
        <fullName evidence="1">Uncharacterized protein</fullName>
    </submittedName>
</protein>
<evidence type="ECO:0000313" key="1">
    <source>
        <dbReference type="EMBL" id="VDD61296.1"/>
    </source>
</evidence>
<dbReference type="EMBL" id="LR031880">
    <property type="protein sequence ID" value="VDD61296.1"/>
    <property type="molecule type" value="Genomic_DNA"/>
</dbReference>
<reference evidence="1" key="1">
    <citation type="submission" date="2018-11" db="EMBL/GenBank/DDBJ databases">
        <authorList>
            <consortium name="Genoscope - CEA"/>
            <person name="William W."/>
        </authorList>
    </citation>
    <scope>NUCLEOTIDE SEQUENCE</scope>
</reference>
<proteinExistence type="predicted"/>
<sequence>MFHTLSAGVIEEVGVQLDKGFGFTGTASNPLPPPVPV</sequence>
<accession>A0A3P6GN61</accession>
<gene>
    <name evidence="1" type="ORF">BOLC6T36749H</name>
</gene>
<dbReference type="AlphaFoldDB" id="A0A3P6GN61"/>
<name>A0A3P6GN61_BRAOL</name>
<organism evidence="1">
    <name type="scientific">Brassica oleracea</name>
    <name type="common">Wild cabbage</name>
    <dbReference type="NCBI Taxonomy" id="3712"/>
    <lineage>
        <taxon>Eukaryota</taxon>
        <taxon>Viridiplantae</taxon>
        <taxon>Streptophyta</taxon>
        <taxon>Embryophyta</taxon>
        <taxon>Tracheophyta</taxon>
        <taxon>Spermatophyta</taxon>
        <taxon>Magnoliopsida</taxon>
        <taxon>eudicotyledons</taxon>
        <taxon>Gunneridae</taxon>
        <taxon>Pentapetalae</taxon>
        <taxon>rosids</taxon>
        <taxon>malvids</taxon>
        <taxon>Brassicales</taxon>
        <taxon>Brassicaceae</taxon>
        <taxon>Brassiceae</taxon>
        <taxon>Brassica</taxon>
    </lineage>
</organism>